<accession>A0A1Y3GCY5</accession>
<dbReference type="NCBIfam" id="TIGR00290">
    <property type="entry name" value="MJ0570_dom"/>
    <property type="match status" value="1"/>
</dbReference>
<comment type="caution">
    <text evidence="2">The sequence shown here is derived from an EMBL/GenBank/DDBJ whole genome shotgun (WGS) entry which is preliminary data.</text>
</comment>
<dbReference type="Gene3D" id="3.40.50.620">
    <property type="entry name" value="HUPs"/>
    <property type="match status" value="1"/>
</dbReference>
<dbReference type="SUPFAM" id="SSF52402">
    <property type="entry name" value="Adenine nucleotide alpha hydrolases-like"/>
    <property type="match status" value="1"/>
</dbReference>
<organism evidence="2 3">
    <name type="scientific">Methanonatronarchaeum thermophilum</name>
    <dbReference type="NCBI Taxonomy" id="1927129"/>
    <lineage>
        <taxon>Archaea</taxon>
        <taxon>Methanobacteriati</taxon>
        <taxon>Methanobacteriota</taxon>
        <taxon>Methanonatronarchaeia</taxon>
        <taxon>Methanonatronarchaeales</taxon>
        <taxon>Methanonatronarchaeaceae</taxon>
        <taxon>Methanonatronarchaeum</taxon>
    </lineage>
</organism>
<sequence>MTCFCSWSGGKDSCLSLDRAINTHDLEIDYLINMINKDRKIGHGTPPKYIQKQADALDLQLIQKKVTWNTYEENYSKILEKLNPDIGVFGDMDIEEHKNWVTNFCKKHKVTPVLPLWNENPTKLYKEFTNQYTAIIIKIDPQKIDEKWLGKPLNQQFLQYLKNNKIHPMGEGGEYHTYVTNGPLFKNKIKYKLGKKHKDKKTGTISINLK</sequence>
<dbReference type="PANTHER" id="PTHR12196">
    <property type="entry name" value="DOMAIN OF UNKNOWN FUNCTION 71 DUF71 -CONTAINING PROTEIN"/>
    <property type="match status" value="1"/>
</dbReference>
<dbReference type="InterPro" id="IPR014729">
    <property type="entry name" value="Rossmann-like_a/b/a_fold"/>
</dbReference>
<name>A0A1Y3GCY5_9EURY</name>
<keyword evidence="3" id="KW-1185">Reference proteome</keyword>
<dbReference type="GO" id="GO:0017178">
    <property type="term" value="F:diphthine-ammonia ligase activity"/>
    <property type="evidence" value="ECO:0007669"/>
    <property type="project" value="TreeGrafter"/>
</dbReference>
<protein>
    <submittedName>
        <fullName evidence="2">Diphthamide synthase DPH6</fullName>
    </submittedName>
</protein>
<dbReference type="EMBL" id="MRZU01000003">
    <property type="protein sequence ID" value="OUJ19259.1"/>
    <property type="molecule type" value="Genomic_DNA"/>
</dbReference>
<dbReference type="OrthoDB" id="372052at2157"/>
<dbReference type="InterPro" id="IPR030662">
    <property type="entry name" value="DPH6/MJ0570"/>
</dbReference>
<reference evidence="2 3" key="1">
    <citation type="submission" date="2016-12" db="EMBL/GenBank/DDBJ databases">
        <title>Discovery of methanogenic haloarchaea.</title>
        <authorList>
            <person name="Sorokin D.Y."/>
            <person name="Makarova K.S."/>
            <person name="Abbas B."/>
            <person name="Ferrer M."/>
            <person name="Golyshin P.N."/>
        </authorList>
    </citation>
    <scope>NUCLEOTIDE SEQUENCE [LARGE SCALE GENOMIC DNA]</scope>
    <source>
        <strain evidence="2">AMET1</strain>
    </source>
</reference>
<feature type="domain" description="Diphthamide synthase" evidence="1">
    <location>
        <begin position="5"/>
        <end position="208"/>
    </location>
</feature>
<evidence type="ECO:0000313" key="2">
    <source>
        <dbReference type="EMBL" id="OUJ19259.1"/>
    </source>
</evidence>
<evidence type="ECO:0000313" key="3">
    <source>
        <dbReference type="Proteomes" id="UP000195137"/>
    </source>
</evidence>
<proteinExistence type="predicted"/>
<dbReference type="GO" id="GO:0017183">
    <property type="term" value="P:protein histidyl modification to diphthamide"/>
    <property type="evidence" value="ECO:0007669"/>
    <property type="project" value="TreeGrafter"/>
</dbReference>
<dbReference type="Gene3D" id="3.90.1490.10">
    <property type="entry name" value="putative n-type atp pyrophosphatase, domain 2"/>
    <property type="match status" value="1"/>
</dbReference>
<dbReference type="RefSeq" id="WP_086637283.1">
    <property type="nucleotide sequence ID" value="NZ_MRZU01000003.1"/>
</dbReference>
<dbReference type="PANTHER" id="PTHR12196:SF2">
    <property type="entry name" value="DIPHTHINE--AMMONIA LIGASE"/>
    <property type="match status" value="1"/>
</dbReference>
<dbReference type="CDD" id="cd01994">
    <property type="entry name" value="AANH_PF0828-like"/>
    <property type="match status" value="1"/>
</dbReference>
<dbReference type="Pfam" id="PF01902">
    <property type="entry name" value="Diphthami_syn_2"/>
    <property type="match status" value="1"/>
</dbReference>
<evidence type="ECO:0000259" key="1">
    <source>
        <dbReference type="Pfam" id="PF01902"/>
    </source>
</evidence>
<gene>
    <name evidence="2" type="ORF">AMET1_0913</name>
</gene>
<dbReference type="AlphaFoldDB" id="A0A1Y3GCY5"/>
<dbReference type="Proteomes" id="UP000195137">
    <property type="component" value="Unassembled WGS sequence"/>
</dbReference>
<dbReference type="InterPro" id="IPR002761">
    <property type="entry name" value="Diphthami_syn_dom"/>
</dbReference>